<reference evidence="1 2" key="1">
    <citation type="submission" date="2014-04" db="EMBL/GenBank/DDBJ databases">
        <authorList>
            <consortium name="DOE Joint Genome Institute"/>
            <person name="Kuo A."/>
            <person name="Gay G."/>
            <person name="Dore J."/>
            <person name="Kohler A."/>
            <person name="Nagy L.G."/>
            <person name="Floudas D."/>
            <person name="Copeland A."/>
            <person name="Barry K.W."/>
            <person name="Cichocki N."/>
            <person name="Veneault-Fourrey C."/>
            <person name="LaButti K."/>
            <person name="Lindquist E.A."/>
            <person name="Lipzen A."/>
            <person name="Lundell T."/>
            <person name="Morin E."/>
            <person name="Murat C."/>
            <person name="Sun H."/>
            <person name="Tunlid A."/>
            <person name="Henrissat B."/>
            <person name="Grigoriev I.V."/>
            <person name="Hibbett D.S."/>
            <person name="Martin F."/>
            <person name="Nordberg H.P."/>
            <person name="Cantor M.N."/>
            <person name="Hua S.X."/>
        </authorList>
    </citation>
    <scope>NUCLEOTIDE SEQUENCE [LARGE SCALE GENOMIC DNA]</scope>
    <source>
        <strain evidence="2">h7</strain>
    </source>
</reference>
<dbReference type="Proteomes" id="UP000053424">
    <property type="component" value="Unassembled WGS sequence"/>
</dbReference>
<gene>
    <name evidence="1" type="ORF">M413DRAFT_261455</name>
</gene>
<sequence>MSRSRNEVLVSVASSLTSCSSEASLELYEKRLKPSIETIRMSPTGLQGLVATAEKIIDEKFSPDPQSTYTYKEFDAEGISVELDKIMIAMLACVEECGGESGKRYVASAIVACSKEEDVVGALAALGTTWLTHFLFAFKTGCHRGTRNQRKSSVSDDLMIRDGYTCIVTGAQDEAHPAPIRGGFKCNLVAAQILRGRFGNFGKGQTSQSIKSALRTFDILVNFTGIPVKTLDELHTLIDHPSNGIMLEPNARVSFNNFTWCLKATEEKHAYNVKIFKDHGLVTAANAINRPITFMDHSHDFSQGSTGKRRNCSLELPNRDFSAIHAAIAEVLNMSGAGRFFDVLLNKYNRGSAFDVRSWPELEALMGERLLSESVTQIFQLAKVY</sequence>
<dbReference type="OrthoDB" id="3163863at2759"/>
<dbReference type="AlphaFoldDB" id="A0A0C3CRN0"/>
<protein>
    <submittedName>
        <fullName evidence="1">Uncharacterized protein</fullName>
    </submittedName>
</protein>
<name>A0A0C3CRN0_HEBCY</name>
<evidence type="ECO:0000313" key="1">
    <source>
        <dbReference type="EMBL" id="KIM46724.1"/>
    </source>
</evidence>
<reference evidence="2" key="2">
    <citation type="submission" date="2015-01" db="EMBL/GenBank/DDBJ databases">
        <title>Evolutionary Origins and Diversification of the Mycorrhizal Mutualists.</title>
        <authorList>
            <consortium name="DOE Joint Genome Institute"/>
            <consortium name="Mycorrhizal Genomics Consortium"/>
            <person name="Kohler A."/>
            <person name="Kuo A."/>
            <person name="Nagy L.G."/>
            <person name="Floudas D."/>
            <person name="Copeland A."/>
            <person name="Barry K.W."/>
            <person name="Cichocki N."/>
            <person name="Veneault-Fourrey C."/>
            <person name="LaButti K."/>
            <person name="Lindquist E.A."/>
            <person name="Lipzen A."/>
            <person name="Lundell T."/>
            <person name="Morin E."/>
            <person name="Murat C."/>
            <person name="Riley R."/>
            <person name="Ohm R."/>
            <person name="Sun H."/>
            <person name="Tunlid A."/>
            <person name="Henrissat B."/>
            <person name="Grigoriev I.V."/>
            <person name="Hibbett D.S."/>
            <person name="Martin F."/>
        </authorList>
    </citation>
    <scope>NUCLEOTIDE SEQUENCE [LARGE SCALE GENOMIC DNA]</scope>
    <source>
        <strain evidence="2">h7</strain>
    </source>
</reference>
<organism evidence="1 2">
    <name type="scientific">Hebeloma cylindrosporum</name>
    <dbReference type="NCBI Taxonomy" id="76867"/>
    <lineage>
        <taxon>Eukaryota</taxon>
        <taxon>Fungi</taxon>
        <taxon>Dikarya</taxon>
        <taxon>Basidiomycota</taxon>
        <taxon>Agaricomycotina</taxon>
        <taxon>Agaricomycetes</taxon>
        <taxon>Agaricomycetidae</taxon>
        <taxon>Agaricales</taxon>
        <taxon>Agaricineae</taxon>
        <taxon>Hymenogastraceae</taxon>
        <taxon>Hebeloma</taxon>
    </lineage>
</organism>
<dbReference type="STRING" id="686832.A0A0C3CRN0"/>
<proteinExistence type="predicted"/>
<dbReference type="HOGENOM" id="CLU_060365_0_0_1"/>
<dbReference type="PROSITE" id="PS51257">
    <property type="entry name" value="PROKAR_LIPOPROTEIN"/>
    <property type="match status" value="1"/>
</dbReference>
<dbReference type="EMBL" id="KN831770">
    <property type="protein sequence ID" value="KIM46724.1"/>
    <property type="molecule type" value="Genomic_DNA"/>
</dbReference>
<evidence type="ECO:0000313" key="2">
    <source>
        <dbReference type="Proteomes" id="UP000053424"/>
    </source>
</evidence>
<keyword evidence="2" id="KW-1185">Reference proteome</keyword>
<accession>A0A0C3CRN0</accession>